<accession>A0A9C6WHQ6</accession>
<dbReference type="EC" id="1.14.11.2" evidence="5"/>
<dbReference type="GO" id="GO:0005788">
    <property type="term" value="C:endoplasmic reticulum lumen"/>
    <property type="evidence" value="ECO:0007669"/>
    <property type="project" value="UniProtKB-SubCell"/>
</dbReference>
<dbReference type="Gene3D" id="1.25.40.10">
    <property type="entry name" value="Tetratricopeptide repeat domain"/>
    <property type="match status" value="2"/>
</dbReference>
<dbReference type="PANTHER" id="PTHR10869:SF244">
    <property type="entry name" value="PROLYL 4-HYDROXYLASE SUBUNIT ALPHA-2"/>
    <property type="match status" value="1"/>
</dbReference>
<evidence type="ECO:0000256" key="13">
    <source>
        <dbReference type="SAM" id="SignalP"/>
    </source>
</evidence>
<evidence type="ECO:0000256" key="2">
    <source>
        <dbReference type="ARBA" id="ARBA00002035"/>
    </source>
</evidence>
<comment type="subcellular location">
    <subcellularLocation>
        <location evidence="3">Endoplasmic reticulum lumen</location>
    </subcellularLocation>
</comment>
<dbReference type="GeneID" id="117574422"/>
<keyword evidence="10" id="KW-0560">Oxidoreductase</keyword>
<proteinExistence type="inferred from homology"/>
<evidence type="ECO:0000259" key="14">
    <source>
        <dbReference type="PROSITE" id="PS51471"/>
    </source>
</evidence>
<dbReference type="OrthoDB" id="420380at2759"/>
<evidence type="ECO:0000256" key="9">
    <source>
        <dbReference type="ARBA" id="ARBA00022964"/>
    </source>
</evidence>
<dbReference type="InterPro" id="IPR005123">
    <property type="entry name" value="Oxoglu/Fe-dep_dioxygenase_dom"/>
</dbReference>
<comment type="cofactor">
    <cofactor evidence="1">
        <name>L-ascorbate</name>
        <dbReference type="ChEBI" id="CHEBI:38290"/>
    </cofactor>
</comment>
<keyword evidence="6" id="KW-0479">Metal-binding</keyword>
<dbReference type="Proteomes" id="UP000515160">
    <property type="component" value="Chromosome 2R"/>
</dbReference>
<dbReference type="RefSeq" id="XP_051862859.1">
    <property type="nucleotide sequence ID" value="XM_052006899.1"/>
</dbReference>
<dbReference type="FunFam" id="2.60.120.620:FF:000011">
    <property type="entry name" value="Prolyl alpha subunit"/>
    <property type="match status" value="2"/>
</dbReference>
<evidence type="ECO:0000256" key="7">
    <source>
        <dbReference type="ARBA" id="ARBA00022824"/>
    </source>
</evidence>
<evidence type="ECO:0000256" key="12">
    <source>
        <dbReference type="ARBA" id="ARBA00023180"/>
    </source>
</evidence>
<dbReference type="InterPro" id="IPR006620">
    <property type="entry name" value="Pro_4_hyd_alph"/>
</dbReference>
<keyword evidence="13" id="KW-0732">Signal</keyword>
<comment type="similarity">
    <text evidence="4">Belongs to the P4HA family.</text>
</comment>
<evidence type="ECO:0000256" key="8">
    <source>
        <dbReference type="ARBA" id="ARBA00022896"/>
    </source>
</evidence>
<keyword evidence="12" id="KW-0325">Glycoprotein</keyword>
<evidence type="ECO:0000256" key="10">
    <source>
        <dbReference type="ARBA" id="ARBA00023002"/>
    </source>
</evidence>
<dbReference type="InterPro" id="IPR013547">
    <property type="entry name" value="P4H_N"/>
</dbReference>
<evidence type="ECO:0000256" key="5">
    <source>
        <dbReference type="ARBA" id="ARBA00012269"/>
    </source>
</evidence>
<dbReference type="Pfam" id="PF08336">
    <property type="entry name" value="P4Ha_N"/>
    <property type="match status" value="2"/>
</dbReference>
<feature type="chain" id="PRO_5039027355" description="procollagen-proline 4-dioxygenase" evidence="13">
    <location>
        <begin position="24"/>
        <end position="1049"/>
    </location>
</feature>
<name>A0A9C6WHQ6_DROAB</name>
<evidence type="ECO:0000256" key="11">
    <source>
        <dbReference type="ARBA" id="ARBA00023004"/>
    </source>
</evidence>
<protein>
    <recommendedName>
        <fullName evidence="5">procollagen-proline 4-dioxygenase</fullName>
        <ecNumber evidence="5">1.14.11.2</ecNumber>
    </recommendedName>
</protein>
<keyword evidence="8" id="KW-0847">Vitamin C</keyword>
<feature type="signal peptide" evidence="13">
    <location>
        <begin position="1"/>
        <end position="23"/>
    </location>
</feature>
<dbReference type="Gene3D" id="2.60.120.620">
    <property type="entry name" value="q2cbj1_9rhob like domain"/>
    <property type="match status" value="2"/>
</dbReference>
<dbReference type="AlphaFoldDB" id="A0A9C6WHQ6"/>
<dbReference type="PROSITE" id="PS51471">
    <property type="entry name" value="FE2OG_OXY"/>
    <property type="match status" value="2"/>
</dbReference>
<dbReference type="PANTHER" id="PTHR10869">
    <property type="entry name" value="PROLYL 4-HYDROXYLASE ALPHA SUBUNIT"/>
    <property type="match status" value="1"/>
</dbReference>
<keyword evidence="15" id="KW-1185">Reference proteome</keyword>
<dbReference type="Pfam" id="PF13640">
    <property type="entry name" value="2OG-FeII_Oxy_3"/>
    <property type="match status" value="2"/>
</dbReference>
<dbReference type="InterPro" id="IPR045054">
    <property type="entry name" value="P4HA-like"/>
</dbReference>
<reference evidence="16" key="1">
    <citation type="submission" date="2025-08" db="UniProtKB">
        <authorList>
            <consortium name="RefSeq"/>
        </authorList>
    </citation>
    <scope>IDENTIFICATION</scope>
    <source>
        <strain evidence="16">15112-1751.03</strain>
        <tissue evidence="16">Whole Adult</tissue>
    </source>
</reference>
<keyword evidence="7" id="KW-0256">Endoplasmic reticulum</keyword>
<gene>
    <name evidence="16" type="primary">LOC117574422</name>
</gene>
<dbReference type="GO" id="GO:0031418">
    <property type="term" value="F:L-ascorbic acid binding"/>
    <property type="evidence" value="ECO:0007669"/>
    <property type="project" value="UniProtKB-KW"/>
</dbReference>
<evidence type="ECO:0000256" key="3">
    <source>
        <dbReference type="ARBA" id="ARBA00004319"/>
    </source>
</evidence>
<feature type="domain" description="Fe2OG dioxygenase" evidence="14">
    <location>
        <begin position="399"/>
        <end position="500"/>
    </location>
</feature>
<organism evidence="15 16">
    <name type="scientific">Drosophila albomicans</name>
    <name type="common">Fruit fly</name>
    <dbReference type="NCBI Taxonomy" id="7291"/>
    <lineage>
        <taxon>Eukaryota</taxon>
        <taxon>Metazoa</taxon>
        <taxon>Ecdysozoa</taxon>
        <taxon>Arthropoda</taxon>
        <taxon>Hexapoda</taxon>
        <taxon>Insecta</taxon>
        <taxon>Pterygota</taxon>
        <taxon>Neoptera</taxon>
        <taxon>Endopterygota</taxon>
        <taxon>Diptera</taxon>
        <taxon>Brachycera</taxon>
        <taxon>Muscomorpha</taxon>
        <taxon>Ephydroidea</taxon>
        <taxon>Drosophilidae</taxon>
        <taxon>Drosophila</taxon>
    </lineage>
</organism>
<keyword evidence="11" id="KW-0408">Iron</keyword>
<evidence type="ECO:0000256" key="4">
    <source>
        <dbReference type="ARBA" id="ARBA00006511"/>
    </source>
</evidence>
<dbReference type="SMART" id="SM00702">
    <property type="entry name" value="P4Hc"/>
    <property type="match status" value="2"/>
</dbReference>
<dbReference type="Gene3D" id="6.10.140.1460">
    <property type="match status" value="2"/>
</dbReference>
<dbReference type="GO" id="GO:0004656">
    <property type="term" value="F:procollagen-proline 4-dioxygenase activity"/>
    <property type="evidence" value="ECO:0007669"/>
    <property type="project" value="UniProtKB-EC"/>
</dbReference>
<dbReference type="GO" id="GO:0005506">
    <property type="term" value="F:iron ion binding"/>
    <property type="evidence" value="ECO:0007669"/>
    <property type="project" value="InterPro"/>
</dbReference>
<sequence>MLHYGLLRSLVHILSLSVVLVACQKNDITESTDYISSVPNRLRLLKQNEKLLLNLYEYIEELQAKIETLRGLAKHLHQPQLAAKGREKEFLSNPMNSLSLIRQMHADWSNVEKVMKQSVGQKQLNFIRKRPKLKNVKESFIAMHRIASSYELNATDIAKGLLDGMQTDAKLSPLECYEMGLLYFNGSLYHKAVEWLETAKALMDKTPSDVYGVLGLTRSKISHLLARCYTALNNLELARLVLQSEPDLNAKAEELLEYFQANKPQKVENDLIEFDSAYAYFCGSSFKPKPTRLLCSYKTSGTPFLRLAPFQMEQISMDPDIFVFHNVISSAEIAILDRETEAFLVPAKVGNSEGEKVTNYRTVNSAWLPHVNVSREVNLLAVRLHKRMSDLSDFNLDSYSDVMQVLKYDFGGHFNIHNDYFNDSSSEDRIATILFYLNDVPSGGGTVFFDLDLKVQPEPGKAVLWYNLNLETFDYEERNIHASCPVKIGSKFAITQWVFEHRQMLNRPCLRPPKLRQYKSRRRWKMLHYRLLRSFVNILSISVLLVACQTENPIKSTDYISSPKNKLKLLEQNEKLLMNLYEYIDRLHEKIETLRKIGKHLQQPQLTAKGQEEEFLSNPMNSLSLIRQMYSDWIHVEKLMDQPVGQKQMDYIRRMNERKPRLENVEEAMVAMHRLKESYWLNASDIAEGLIDELQTDGKLSPLECYEMGLLYFNGSHYGTAIEWLQTAKDLMDKAPSDVYAFLGLTRSNISYLLARSHTALGNLQPARVVLQADPEFSWQVEELLAYFQENKPKGVKNEQLIRFHDTNAYLCSSLYKPKPTRLLCSYKTSPSPFLRLAPFRMEQIWEDPEIFVFHNMVSSSEIATLQRIMEKVMHTKIDDLEDLRYYQFHRTVRQFWMPNPDLPQKENLLVRRIRQRFSDLSDFYISDAYLANMLRYGYGGHYEGHNDFLNDTIPNIDDRIATIVLYLNDMPSGGGTMFPTHQLTVQPEAGKALLWYNLKLDTFDFETRNLHAACPVKIGTKWAMTQWIHEDDQMFTNPCLKPSKNRKY</sequence>
<dbReference type="InterPro" id="IPR011990">
    <property type="entry name" value="TPR-like_helical_dom_sf"/>
</dbReference>
<comment type="function">
    <text evidence="2">Catalyzes the post-translational formation of 4-hydroxyproline in -Xaa-Pro-Gly- sequences in collagens and other proteins.</text>
</comment>
<keyword evidence="9" id="KW-0223">Dioxygenase</keyword>
<evidence type="ECO:0000256" key="6">
    <source>
        <dbReference type="ARBA" id="ARBA00022723"/>
    </source>
</evidence>
<evidence type="ECO:0000313" key="15">
    <source>
        <dbReference type="Proteomes" id="UP000515160"/>
    </source>
</evidence>
<dbReference type="InterPro" id="IPR044862">
    <property type="entry name" value="Pro_4_hyd_alph_FE2OG_OXY"/>
</dbReference>
<evidence type="ECO:0000256" key="1">
    <source>
        <dbReference type="ARBA" id="ARBA00001961"/>
    </source>
</evidence>
<evidence type="ECO:0000313" key="16">
    <source>
        <dbReference type="RefSeq" id="XP_051862859.1"/>
    </source>
</evidence>
<feature type="domain" description="Fe2OG dioxygenase" evidence="14">
    <location>
        <begin position="926"/>
        <end position="1031"/>
    </location>
</feature>